<keyword evidence="3 4" id="KW-0378">Hydrolase</keyword>
<dbReference type="RefSeq" id="WP_390317641.1">
    <property type="nucleotide sequence ID" value="NZ_JBHSPB010000011.1"/>
</dbReference>
<dbReference type="InterPro" id="IPR020084">
    <property type="entry name" value="NUDIX_hydrolase_CS"/>
</dbReference>
<dbReference type="PRINTS" id="PR00502">
    <property type="entry name" value="NUDIXFAMILY"/>
</dbReference>
<comment type="similarity">
    <text evidence="2 4">Belongs to the Nudix hydrolase family.</text>
</comment>
<dbReference type="EMBL" id="JBHSPB010000011">
    <property type="protein sequence ID" value="MFC5722256.1"/>
    <property type="molecule type" value="Genomic_DNA"/>
</dbReference>
<dbReference type="PANTHER" id="PTHR43046">
    <property type="entry name" value="GDP-MANNOSE MANNOSYL HYDROLASE"/>
    <property type="match status" value="1"/>
</dbReference>
<dbReference type="InterPro" id="IPR015797">
    <property type="entry name" value="NUDIX_hydrolase-like_dom_sf"/>
</dbReference>
<sequence>MTDTQPPAQAVAPRTGVSALITNRRGEYLLHLRDDIPGICWPGYWAPVGGRPDPGESLDAAIARELREETGLTVPLTAFTTVDQKNLEHPGKGPIAIYTGQWDGDARSLPLTEGIMLHFFPTAVMPRLRLPPWCREAIELHQSQ</sequence>
<evidence type="ECO:0000259" key="5">
    <source>
        <dbReference type="PROSITE" id="PS51462"/>
    </source>
</evidence>
<dbReference type="PANTHER" id="PTHR43046:SF14">
    <property type="entry name" value="MUTT_NUDIX FAMILY PROTEIN"/>
    <property type="match status" value="1"/>
</dbReference>
<evidence type="ECO:0000256" key="4">
    <source>
        <dbReference type="RuleBase" id="RU003476"/>
    </source>
</evidence>
<dbReference type="SUPFAM" id="SSF55811">
    <property type="entry name" value="Nudix"/>
    <property type="match status" value="1"/>
</dbReference>
<evidence type="ECO:0000256" key="2">
    <source>
        <dbReference type="ARBA" id="ARBA00005582"/>
    </source>
</evidence>
<dbReference type="InterPro" id="IPR020476">
    <property type="entry name" value="Nudix_hydrolase"/>
</dbReference>
<evidence type="ECO:0000313" key="7">
    <source>
        <dbReference type="Proteomes" id="UP001596083"/>
    </source>
</evidence>
<dbReference type="InterPro" id="IPR000086">
    <property type="entry name" value="NUDIX_hydrolase_dom"/>
</dbReference>
<organism evidence="6 7">
    <name type="scientific">Streptomyces gamaensis</name>
    <dbReference type="NCBI Taxonomy" id="1763542"/>
    <lineage>
        <taxon>Bacteria</taxon>
        <taxon>Bacillati</taxon>
        <taxon>Actinomycetota</taxon>
        <taxon>Actinomycetes</taxon>
        <taxon>Kitasatosporales</taxon>
        <taxon>Streptomycetaceae</taxon>
        <taxon>Streptomyces</taxon>
    </lineage>
</organism>
<dbReference type="PROSITE" id="PS51462">
    <property type="entry name" value="NUDIX"/>
    <property type="match status" value="1"/>
</dbReference>
<comment type="caution">
    <text evidence="6">The sequence shown here is derived from an EMBL/GenBank/DDBJ whole genome shotgun (WGS) entry which is preliminary data.</text>
</comment>
<evidence type="ECO:0000256" key="3">
    <source>
        <dbReference type="ARBA" id="ARBA00022801"/>
    </source>
</evidence>
<dbReference type="Pfam" id="PF00293">
    <property type="entry name" value="NUDIX"/>
    <property type="match status" value="1"/>
</dbReference>
<comment type="cofactor">
    <cofactor evidence="1">
        <name>Mg(2+)</name>
        <dbReference type="ChEBI" id="CHEBI:18420"/>
    </cofactor>
</comment>
<proteinExistence type="inferred from homology"/>
<evidence type="ECO:0000313" key="6">
    <source>
        <dbReference type="EMBL" id="MFC5722256.1"/>
    </source>
</evidence>
<gene>
    <name evidence="6" type="ORF">ACFP1Z_19000</name>
</gene>
<accession>A0ABW0Z095</accession>
<dbReference type="Proteomes" id="UP001596083">
    <property type="component" value="Unassembled WGS sequence"/>
</dbReference>
<protein>
    <submittedName>
        <fullName evidence="6">NUDIX domain-containing protein</fullName>
    </submittedName>
</protein>
<dbReference type="Gene3D" id="3.90.79.10">
    <property type="entry name" value="Nucleoside Triphosphate Pyrophosphohydrolase"/>
    <property type="match status" value="1"/>
</dbReference>
<reference evidence="7" key="1">
    <citation type="journal article" date="2019" name="Int. J. Syst. Evol. Microbiol.">
        <title>The Global Catalogue of Microorganisms (GCM) 10K type strain sequencing project: providing services to taxonomists for standard genome sequencing and annotation.</title>
        <authorList>
            <consortium name="The Broad Institute Genomics Platform"/>
            <consortium name="The Broad Institute Genome Sequencing Center for Infectious Disease"/>
            <person name="Wu L."/>
            <person name="Ma J."/>
        </authorList>
    </citation>
    <scope>NUCLEOTIDE SEQUENCE [LARGE SCALE GENOMIC DNA]</scope>
    <source>
        <strain evidence="7">CGMCC 4.7304</strain>
    </source>
</reference>
<keyword evidence="7" id="KW-1185">Reference proteome</keyword>
<feature type="domain" description="Nudix hydrolase" evidence="5">
    <location>
        <begin position="12"/>
        <end position="142"/>
    </location>
</feature>
<name>A0ABW0Z095_9ACTN</name>
<evidence type="ECO:0000256" key="1">
    <source>
        <dbReference type="ARBA" id="ARBA00001946"/>
    </source>
</evidence>
<dbReference type="PROSITE" id="PS00893">
    <property type="entry name" value="NUDIX_BOX"/>
    <property type="match status" value="1"/>
</dbReference>